<proteinExistence type="predicted"/>
<evidence type="ECO:0000313" key="3">
    <source>
        <dbReference type="Proteomes" id="UP000305067"/>
    </source>
</evidence>
<sequence length="568" mass="65007">MSLTSSHYLPPTFWYQVFRQVHFLLQSESGLCHSIDTSLFPSVPARVCHEWRAICLAHRSRDLWFDVRVVEPFAQKVLNILKHRLETRMRYAGDMAFFILLDVDTAGLQMICLDKRFIGASEFTYANWDKTFQDYIAIVDNSIEPGFQSSPRFGLPRDLLSWESKDTKNVLSLFQNDRTPAFNEARINYSLSLSSPYVDSFAWERLQTLVLLGVPSSFIIDTLFPRITSIRELRLQLTDTAFDNPKPSHHTTFLFLTEFSVNCVEIVRYMVAPSLSSLIFQGRLNIHEVNERSPGLETMRELIQRSNCRLRVLSWVSTGGFSNLGPPQDHPSAITSAQGAHTAESDPPFNRRDAHHTFVYRRWFTSFSRAGATQYHRGPGFFYPAIHFIEARWYQWGVHSLWTEGSLQDCAVRHWRSRESISLHGAIVCSRMLCSSSLADKGSERMRAVEDEPIRTAAGCIARRCVVETGAYPDLYAKTCTLLNPMYWYTFQHMHAATSAKGSVWSCGRSEWISDRHPAHPTRRPPSIGLSFGDDPSGQSYYSMVLKAHTRNEVHPAAYHRGFDPRPE</sequence>
<keyword evidence="3" id="KW-1185">Reference proteome</keyword>
<dbReference type="EMBL" id="ML178836">
    <property type="protein sequence ID" value="TFK99001.1"/>
    <property type="molecule type" value="Genomic_DNA"/>
</dbReference>
<gene>
    <name evidence="2" type="ORF">BDV98DRAFT_584580</name>
</gene>
<accession>A0A5C3QB85</accession>
<evidence type="ECO:0000313" key="2">
    <source>
        <dbReference type="EMBL" id="TFK99001.1"/>
    </source>
</evidence>
<dbReference type="Proteomes" id="UP000305067">
    <property type="component" value="Unassembled WGS sequence"/>
</dbReference>
<feature type="region of interest" description="Disordered" evidence="1">
    <location>
        <begin position="327"/>
        <end position="348"/>
    </location>
</feature>
<organism evidence="2 3">
    <name type="scientific">Pterulicium gracile</name>
    <dbReference type="NCBI Taxonomy" id="1884261"/>
    <lineage>
        <taxon>Eukaryota</taxon>
        <taxon>Fungi</taxon>
        <taxon>Dikarya</taxon>
        <taxon>Basidiomycota</taxon>
        <taxon>Agaricomycotina</taxon>
        <taxon>Agaricomycetes</taxon>
        <taxon>Agaricomycetidae</taxon>
        <taxon>Agaricales</taxon>
        <taxon>Pleurotineae</taxon>
        <taxon>Pterulaceae</taxon>
        <taxon>Pterulicium</taxon>
    </lineage>
</organism>
<protein>
    <submittedName>
        <fullName evidence="2">Uncharacterized protein</fullName>
    </submittedName>
</protein>
<evidence type="ECO:0000256" key="1">
    <source>
        <dbReference type="SAM" id="MobiDB-lite"/>
    </source>
</evidence>
<reference evidence="2 3" key="1">
    <citation type="journal article" date="2019" name="Nat. Ecol. Evol.">
        <title>Megaphylogeny resolves global patterns of mushroom evolution.</title>
        <authorList>
            <person name="Varga T."/>
            <person name="Krizsan K."/>
            <person name="Foldi C."/>
            <person name="Dima B."/>
            <person name="Sanchez-Garcia M."/>
            <person name="Sanchez-Ramirez S."/>
            <person name="Szollosi G.J."/>
            <person name="Szarkandi J.G."/>
            <person name="Papp V."/>
            <person name="Albert L."/>
            <person name="Andreopoulos W."/>
            <person name="Angelini C."/>
            <person name="Antonin V."/>
            <person name="Barry K.W."/>
            <person name="Bougher N.L."/>
            <person name="Buchanan P."/>
            <person name="Buyck B."/>
            <person name="Bense V."/>
            <person name="Catcheside P."/>
            <person name="Chovatia M."/>
            <person name="Cooper J."/>
            <person name="Damon W."/>
            <person name="Desjardin D."/>
            <person name="Finy P."/>
            <person name="Geml J."/>
            <person name="Haridas S."/>
            <person name="Hughes K."/>
            <person name="Justo A."/>
            <person name="Karasinski D."/>
            <person name="Kautmanova I."/>
            <person name="Kiss B."/>
            <person name="Kocsube S."/>
            <person name="Kotiranta H."/>
            <person name="LaButti K.M."/>
            <person name="Lechner B.E."/>
            <person name="Liimatainen K."/>
            <person name="Lipzen A."/>
            <person name="Lukacs Z."/>
            <person name="Mihaltcheva S."/>
            <person name="Morgado L.N."/>
            <person name="Niskanen T."/>
            <person name="Noordeloos M.E."/>
            <person name="Ohm R.A."/>
            <person name="Ortiz-Santana B."/>
            <person name="Ovrebo C."/>
            <person name="Racz N."/>
            <person name="Riley R."/>
            <person name="Savchenko A."/>
            <person name="Shiryaev A."/>
            <person name="Soop K."/>
            <person name="Spirin V."/>
            <person name="Szebenyi C."/>
            <person name="Tomsovsky M."/>
            <person name="Tulloss R.E."/>
            <person name="Uehling J."/>
            <person name="Grigoriev I.V."/>
            <person name="Vagvolgyi C."/>
            <person name="Papp T."/>
            <person name="Martin F.M."/>
            <person name="Miettinen O."/>
            <person name="Hibbett D.S."/>
            <person name="Nagy L.G."/>
        </authorList>
    </citation>
    <scope>NUCLEOTIDE SEQUENCE [LARGE SCALE GENOMIC DNA]</scope>
    <source>
        <strain evidence="2 3">CBS 309.79</strain>
    </source>
</reference>
<name>A0A5C3QB85_9AGAR</name>
<dbReference type="AlphaFoldDB" id="A0A5C3QB85"/>